<dbReference type="Proteomes" id="UP000788153">
    <property type="component" value="Unassembled WGS sequence"/>
</dbReference>
<evidence type="ECO:0000313" key="1">
    <source>
        <dbReference type="EMBL" id="NIJ24973.1"/>
    </source>
</evidence>
<dbReference type="InterPro" id="IPR046736">
    <property type="entry name" value="DUF6628"/>
</dbReference>
<keyword evidence="2" id="KW-1185">Reference proteome</keyword>
<organism evidence="1 2">
    <name type="scientific">Sphingomonas japonica</name>
    <dbReference type="NCBI Taxonomy" id="511662"/>
    <lineage>
        <taxon>Bacteria</taxon>
        <taxon>Pseudomonadati</taxon>
        <taxon>Pseudomonadota</taxon>
        <taxon>Alphaproteobacteria</taxon>
        <taxon>Sphingomonadales</taxon>
        <taxon>Sphingomonadaceae</taxon>
        <taxon>Sphingomonas</taxon>
    </lineage>
</organism>
<proteinExistence type="predicted"/>
<name>A0ABX0U3A2_9SPHN</name>
<evidence type="ECO:0000313" key="2">
    <source>
        <dbReference type="Proteomes" id="UP000788153"/>
    </source>
</evidence>
<comment type="caution">
    <text evidence="1">The sequence shown here is derived from an EMBL/GenBank/DDBJ whole genome shotgun (WGS) entry which is preliminary data.</text>
</comment>
<gene>
    <name evidence="1" type="ORF">FHT01_002515</name>
</gene>
<sequence length="151" mass="16631">MARLLRMTQHPSPTRFFSQSLTMLQPADPARRLLLFAIRQIGAHGLQEASAAQAMLTAFGKDFRRPLVLMRTFMFDMSQAAANPIQIAPWCCYRMTGGEATLLDILGRIEREPEIAAMLLADLIGVRDADSVAVTANLLASAFRDLGLPID</sequence>
<accession>A0ABX0U3A2</accession>
<dbReference type="EMBL" id="JAASQP010000001">
    <property type="protein sequence ID" value="NIJ24973.1"/>
    <property type="molecule type" value="Genomic_DNA"/>
</dbReference>
<dbReference type="Pfam" id="PF20333">
    <property type="entry name" value="DUF6628"/>
    <property type="match status" value="1"/>
</dbReference>
<dbReference type="RefSeq" id="WP_244935298.1">
    <property type="nucleotide sequence ID" value="NZ_VDYR01000001.1"/>
</dbReference>
<reference evidence="1 2" key="1">
    <citation type="submission" date="2020-03" db="EMBL/GenBank/DDBJ databases">
        <title>Genomic Encyclopedia of Type Strains, Phase IV (KMG-IV): sequencing the most valuable type-strain genomes for metagenomic binning, comparative biology and taxonomic classification.</title>
        <authorList>
            <person name="Goeker M."/>
        </authorList>
    </citation>
    <scope>NUCLEOTIDE SEQUENCE [LARGE SCALE GENOMIC DNA]</scope>
    <source>
        <strain evidence="1 2">DSM 22753</strain>
    </source>
</reference>
<protein>
    <submittedName>
        <fullName evidence="1">Uncharacterized protein</fullName>
    </submittedName>
</protein>